<dbReference type="InterPro" id="IPR000534">
    <property type="entry name" value="Semialdehyde_DH_NAD-bd"/>
</dbReference>
<dbReference type="Proteomes" id="UP001499951">
    <property type="component" value="Unassembled WGS sequence"/>
</dbReference>
<evidence type="ECO:0000256" key="4">
    <source>
        <dbReference type="ARBA" id="ARBA00022857"/>
    </source>
</evidence>
<comment type="subcellular location">
    <subcellularLocation>
        <location evidence="6">Cytoplasm</location>
    </subcellularLocation>
</comment>
<dbReference type="SUPFAM" id="SSF51735">
    <property type="entry name" value="NAD(P)-binding Rossmann-fold domains"/>
    <property type="match status" value="1"/>
</dbReference>
<dbReference type="InterPro" id="IPR050085">
    <property type="entry name" value="AGPR"/>
</dbReference>
<dbReference type="PANTHER" id="PTHR32338:SF10">
    <property type="entry name" value="N-ACETYL-GAMMA-GLUTAMYL-PHOSPHATE REDUCTASE, CHLOROPLASTIC-RELATED"/>
    <property type="match status" value="1"/>
</dbReference>
<dbReference type="PANTHER" id="PTHR32338">
    <property type="entry name" value="N-ACETYL-GAMMA-GLUTAMYL-PHOSPHATE REDUCTASE, CHLOROPLASTIC-RELATED-RELATED"/>
    <property type="match status" value="1"/>
</dbReference>
<reference evidence="8 9" key="1">
    <citation type="journal article" date="2019" name="Int. J. Syst. Evol. Microbiol.">
        <title>The Global Catalogue of Microorganisms (GCM) 10K type strain sequencing project: providing services to taxonomists for standard genome sequencing and annotation.</title>
        <authorList>
            <consortium name="The Broad Institute Genomics Platform"/>
            <consortium name="The Broad Institute Genome Sequencing Center for Infectious Disease"/>
            <person name="Wu L."/>
            <person name="Ma J."/>
        </authorList>
    </citation>
    <scope>NUCLEOTIDE SEQUENCE [LARGE SCALE GENOMIC DNA]</scope>
    <source>
        <strain evidence="8 9">JCM 15089</strain>
    </source>
</reference>
<evidence type="ECO:0000313" key="9">
    <source>
        <dbReference type="Proteomes" id="UP001499951"/>
    </source>
</evidence>
<dbReference type="HAMAP" id="MF_01110">
    <property type="entry name" value="ArgC_type2"/>
    <property type="match status" value="1"/>
</dbReference>
<comment type="function">
    <text evidence="6">Catalyzes the NADPH-dependent reduction of N-acetyl-5-glutamyl phosphate to yield N-acetyl-L-glutamate 5-semialdehyde.</text>
</comment>
<dbReference type="Pfam" id="PF01118">
    <property type="entry name" value="Semialdhyde_dh"/>
    <property type="match status" value="1"/>
</dbReference>
<dbReference type="SUPFAM" id="SSF55347">
    <property type="entry name" value="Glyceraldehyde-3-phosphate dehydrogenase-like, C-terminal domain"/>
    <property type="match status" value="1"/>
</dbReference>
<keyword evidence="2 6" id="KW-0055">Arginine biosynthesis</keyword>
<evidence type="ECO:0000256" key="2">
    <source>
        <dbReference type="ARBA" id="ARBA00022571"/>
    </source>
</evidence>
<feature type="domain" description="Semialdehyde dehydrogenase NAD-binding" evidence="7">
    <location>
        <begin position="3"/>
        <end position="104"/>
    </location>
</feature>
<accession>A0ABN1F0Z7</accession>
<keyword evidence="4 6" id="KW-0521">NADP</keyword>
<sequence length="313" mass="33339">MAKVFIDGAAGTTGLEIRERLSGRRDLTVVQLGEADRKDAKARARALNDADLVVLCLPDDAAREAVSLIENPDVRVVDASTAHRTAPGWTYGFAELEPGQREKIAASKRVSNPGCWATAFVSLVRPLVRAGVLPVDFPVTANGVSGYSGGGRKMVEEFEKKDAPDYTETVVRNYALTLTHKHLPEMKAHTGLAHTPVFAPFVGRFYRGMLVEVPLALWALPGVPSSADLHRVLADAYASQPLVEVAPADLKVANLDAEALKGTNKIKLFVFGNDASGQVRLVALLDNLGKGAGGAAVQNLNIMLGLPETTGLL</sequence>
<evidence type="ECO:0000256" key="3">
    <source>
        <dbReference type="ARBA" id="ARBA00022605"/>
    </source>
</evidence>
<name>A0ABN1F0Z7_9PROT</name>
<evidence type="ECO:0000313" key="8">
    <source>
        <dbReference type="EMBL" id="GAA0579551.1"/>
    </source>
</evidence>
<dbReference type="SMART" id="SM00859">
    <property type="entry name" value="Semialdhyde_dh"/>
    <property type="match status" value="1"/>
</dbReference>
<dbReference type="EMBL" id="BAAADD010000008">
    <property type="protein sequence ID" value="GAA0579551.1"/>
    <property type="molecule type" value="Genomic_DNA"/>
</dbReference>
<gene>
    <name evidence="6 8" type="primary">argC</name>
    <name evidence="8" type="ORF">GCM10008942_30560</name>
</gene>
<keyword evidence="5 6" id="KW-0560">Oxidoreductase</keyword>
<evidence type="ECO:0000259" key="7">
    <source>
        <dbReference type="SMART" id="SM00859"/>
    </source>
</evidence>
<comment type="caution">
    <text evidence="8">The sequence shown here is derived from an EMBL/GenBank/DDBJ whole genome shotgun (WGS) entry which is preliminary data.</text>
</comment>
<comment type="catalytic activity">
    <reaction evidence="6">
        <text>N-acetyl-L-glutamate 5-semialdehyde + phosphate + NADP(+) = N-acetyl-L-glutamyl 5-phosphate + NADPH + H(+)</text>
        <dbReference type="Rhea" id="RHEA:21588"/>
        <dbReference type="ChEBI" id="CHEBI:15378"/>
        <dbReference type="ChEBI" id="CHEBI:29123"/>
        <dbReference type="ChEBI" id="CHEBI:43474"/>
        <dbReference type="ChEBI" id="CHEBI:57783"/>
        <dbReference type="ChEBI" id="CHEBI:57936"/>
        <dbReference type="ChEBI" id="CHEBI:58349"/>
        <dbReference type="EC" id="1.2.1.38"/>
    </reaction>
</comment>
<dbReference type="CDD" id="cd17896">
    <property type="entry name" value="AGPR_2_N"/>
    <property type="match status" value="1"/>
</dbReference>
<keyword evidence="3 6" id="KW-0028">Amino-acid biosynthesis</keyword>
<dbReference type="EC" id="1.2.1.38" evidence="6"/>
<dbReference type="NCBIfam" id="TIGR01851">
    <property type="entry name" value="argC_other"/>
    <property type="match status" value="1"/>
</dbReference>
<protein>
    <recommendedName>
        <fullName evidence="6">N-acetyl-gamma-glutamyl-phosphate reductase</fullName>
        <shortName evidence="6">AGPR</shortName>
        <ecNumber evidence="6">1.2.1.38</ecNumber>
    </recommendedName>
    <alternativeName>
        <fullName evidence="6">N-acetyl-glutamate semialdehyde dehydrogenase</fullName>
        <shortName evidence="6">NAGSA dehydrogenase</shortName>
    </alternativeName>
</protein>
<dbReference type="InterPro" id="IPR036291">
    <property type="entry name" value="NAD(P)-bd_dom_sf"/>
</dbReference>
<evidence type="ECO:0000256" key="6">
    <source>
        <dbReference type="HAMAP-Rule" id="MF_01110"/>
    </source>
</evidence>
<feature type="active site" evidence="6">
    <location>
        <position position="115"/>
    </location>
</feature>
<dbReference type="RefSeq" id="WP_166936920.1">
    <property type="nucleotide sequence ID" value="NZ_BAAADD010000008.1"/>
</dbReference>
<dbReference type="InterPro" id="IPR010136">
    <property type="entry name" value="AGPR_type-2"/>
</dbReference>
<comment type="similarity">
    <text evidence="6">Belongs to the NAGSA dehydrogenase family. Type 2 subfamily.</text>
</comment>
<evidence type="ECO:0000256" key="5">
    <source>
        <dbReference type="ARBA" id="ARBA00023002"/>
    </source>
</evidence>
<organism evidence="8 9">
    <name type="scientific">Rhizomicrobium electricum</name>
    <dbReference type="NCBI Taxonomy" id="480070"/>
    <lineage>
        <taxon>Bacteria</taxon>
        <taxon>Pseudomonadati</taxon>
        <taxon>Pseudomonadota</taxon>
        <taxon>Alphaproteobacteria</taxon>
        <taxon>Micropepsales</taxon>
        <taxon>Micropepsaceae</taxon>
        <taxon>Rhizomicrobium</taxon>
    </lineage>
</organism>
<dbReference type="Gene3D" id="3.30.360.10">
    <property type="entry name" value="Dihydrodipicolinate Reductase, domain 2"/>
    <property type="match status" value="1"/>
</dbReference>
<proteinExistence type="inferred from homology"/>
<comment type="pathway">
    <text evidence="6">Amino-acid biosynthesis; L-arginine biosynthesis; N(2)-acetyl-L-ornithine from L-glutamate: step 3/4.</text>
</comment>
<keyword evidence="9" id="KW-1185">Reference proteome</keyword>
<evidence type="ECO:0000256" key="1">
    <source>
        <dbReference type="ARBA" id="ARBA00022490"/>
    </source>
</evidence>
<dbReference type="InterPro" id="IPR058924">
    <property type="entry name" value="AGPR_dimerisation_dom"/>
</dbReference>
<dbReference type="Pfam" id="PF22698">
    <property type="entry name" value="Semialdhyde_dhC_1"/>
    <property type="match status" value="1"/>
</dbReference>
<dbReference type="CDD" id="cd23935">
    <property type="entry name" value="AGPR_2_C"/>
    <property type="match status" value="1"/>
</dbReference>
<keyword evidence="1 6" id="KW-0963">Cytoplasm</keyword>
<dbReference type="Gene3D" id="3.40.50.720">
    <property type="entry name" value="NAD(P)-binding Rossmann-like Domain"/>
    <property type="match status" value="1"/>
</dbReference>